<dbReference type="FunFam" id="3.30.980.10:FF:000004">
    <property type="entry name" value="Alanine--tRNA ligase, cytoplasmic"/>
    <property type="match status" value="1"/>
</dbReference>
<keyword evidence="8 14" id="KW-0067">ATP-binding</keyword>
<dbReference type="Gene3D" id="3.30.54.20">
    <property type="match status" value="1"/>
</dbReference>
<sequence>MTGNELRKAFLDFFESKGHLILPSASLVPKDDPTLLWINAGMAPLKPYFDGRAVPPKRRISTAQKCIRTNDIENVGRTARHHTFFEMLGNFSFGDYFKEDAIKWAWEFVTEVLEMPEERLWVTIHPEDEEAFKIWHEQVGLSAEKILRDEENFWEIGTGTGPCGPCTEIHYDRGPEFGCGKPDCGVLCDCDRYLEVWNLVFTQYNQTEDGKYLPLPQKNIDTGMGLERVASILQGVNSNYETDLVKPVIDKVYEMTGIDYNKDEQVRTAYRVIADHIRAITFAVSDGAMPSNEGRGYVIRRILRRAVRWGRILGITEPFLYKLVPVVVNMMEEGYPELKEREEHVVRIVQTEEERFQETLDQGLHILSQMMAEQKKAGSNEITGEQAFKLYDTYGFPLDLTQDIAQEEGFTVDVDGFKAAMEEQRERARAAREEYGFGDAAAEVYKKIREEKGIPEFSGYSSLEEETEVIALVKDGRLVDSLSAGEEGQVVLKKTPFYAESGGQVGDTGRLEGEGITVTVTNTRKLAEVNFSEVLVEDGNLRVGMKVKAVVEEVLRKDTARNHSATHILHKALKEILGDHVNQAGSLVEPTRLRFDFTHYQALTDDELKAIEEKVNEEIRKNHPIETTVTTLEKAKEMGAIALFDEKYGSDVRVVSIGDYSMELCGGTHLKASGEIGLFKIVSETGIAAGTRRIEALTGRHALDYVTRRETILKEAAEIVKAKPDELVERLERLVVEIKEKDKEIDALKQKLAGSQVDEILNQVKEINGVKFLGARVEGIDASALRNMGDELKQRLGSGVIVLASDMKGKVLFVAMVTDDLTKRFHAGKIIGEVARITGGGGGGRPNMAQAGGKNPAKISEALKKAEEIVMQG</sequence>
<dbReference type="Gene3D" id="3.10.310.40">
    <property type="match status" value="1"/>
</dbReference>
<evidence type="ECO:0000256" key="11">
    <source>
        <dbReference type="ARBA" id="ARBA00023146"/>
    </source>
</evidence>
<dbReference type="GO" id="GO:0000049">
    <property type="term" value="F:tRNA binding"/>
    <property type="evidence" value="ECO:0007669"/>
    <property type="project" value="UniProtKB-KW"/>
</dbReference>
<dbReference type="Proteomes" id="UP000267250">
    <property type="component" value="Chromosome"/>
</dbReference>
<feature type="binding site" evidence="14">
    <location>
        <position position="669"/>
    </location>
    <ligand>
        <name>Zn(2+)</name>
        <dbReference type="ChEBI" id="CHEBI:29105"/>
    </ligand>
</feature>
<evidence type="ECO:0000313" key="17">
    <source>
        <dbReference type="EMBL" id="AZR74888.1"/>
    </source>
</evidence>
<comment type="cofactor">
    <cofactor evidence="14">
        <name>Zn(2+)</name>
        <dbReference type="ChEBI" id="CHEBI:29105"/>
    </cofactor>
    <text evidence="14">Binds 1 zinc ion per subunit.</text>
</comment>
<dbReference type="HAMAP" id="MF_00036_B">
    <property type="entry name" value="Ala_tRNA_synth_B"/>
    <property type="match status" value="1"/>
</dbReference>
<dbReference type="InterPro" id="IPR050058">
    <property type="entry name" value="Ala-tRNA_ligase"/>
</dbReference>
<dbReference type="GO" id="GO:0008270">
    <property type="term" value="F:zinc ion binding"/>
    <property type="evidence" value="ECO:0007669"/>
    <property type="project" value="UniProtKB-UniRule"/>
</dbReference>
<evidence type="ECO:0000256" key="5">
    <source>
        <dbReference type="ARBA" id="ARBA00022723"/>
    </source>
</evidence>
<dbReference type="InterPro" id="IPR045864">
    <property type="entry name" value="aa-tRNA-synth_II/BPL/LPL"/>
</dbReference>
<dbReference type="SUPFAM" id="SSF55681">
    <property type="entry name" value="Class II aaRS and biotin synthetases"/>
    <property type="match status" value="1"/>
</dbReference>
<accession>A0A3Q9HUW6</accession>
<dbReference type="PANTHER" id="PTHR11777:SF9">
    <property type="entry name" value="ALANINE--TRNA LIGASE, CYTOPLASMIC"/>
    <property type="match status" value="1"/>
</dbReference>
<keyword evidence="3 14" id="KW-0820">tRNA-binding</keyword>
<dbReference type="Gene3D" id="2.40.30.130">
    <property type="match status" value="1"/>
</dbReference>
<keyword evidence="7 14" id="KW-0862">Zinc</keyword>
<dbReference type="GO" id="GO:0005829">
    <property type="term" value="C:cytosol"/>
    <property type="evidence" value="ECO:0007669"/>
    <property type="project" value="TreeGrafter"/>
</dbReference>
<dbReference type="InterPro" id="IPR023033">
    <property type="entry name" value="Ala_tRNA_ligase_euk/bac"/>
</dbReference>
<evidence type="ECO:0000256" key="9">
    <source>
        <dbReference type="ARBA" id="ARBA00022884"/>
    </source>
</evidence>
<comment type="catalytic activity">
    <reaction evidence="13 14">
        <text>tRNA(Ala) + L-alanine + ATP = L-alanyl-tRNA(Ala) + AMP + diphosphate</text>
        <dbReference type="Rhea" id="RHEA:12540"/>
        <dbReference type="Rhea" id="RHEA-COMP:9657"/>
        <dbReference type="Rhea" id="RHEA-COMP:9923"/>
        <dbReference type="ChEBI" id="CHEBI:30616"/>
        <dbReference type="ChEBI" id="CHEBI:33019"/>
        <dbReference type="ChEBI" id="CHEBI:57972"/>
        <dbReference type="ChEBI" id="CHEBI:78442"/>
        <dbReference type="ChEBI" id="CHEBI:78497"/>
        <dbReference type="ChEBI" id="CHEBI:456215"/>
        <dbReference type="EC" id="6.1.1.7"/>
    </reaction>
</comment>
<dbReference type="InterPro" id="IPR018162">
    <property type="entry name" value="Ala-tRNA-ligase_IIc_anticod-bd"/>
</dbReference>
<dbReference type="FunFam" id="2.40.30.130:FF:000001">
    <property type="entry name" value="Alanine--tRNA ligase"/>
    <property type="match status" value="1"/>
</dbReference>
<reference evidence="17 18" key="1">
    <citation type="submission" date="2016-07" db="EMBL/GenBank/DDBJ databases">
        <title>Genome and transcriptome analysis of iron-reducing fermentative bacteria Anoxybacter fermentans.</title>
        <authorList>
            <person name="Zeng X."/>
            <person name="Shao Z."/>
        </authorList>
    </citation>
    <scope>NUCLEOTIDE SEQUENCE [LARGE SCALE GENOMIC DNA]</scope>
    <source>
        <strain evidence="17 18">DY22613</strain>
    </source>
</reference>
<dbReference type="NCBIfam" id="TIGR00344">
    <property type="entry name" value="alaS"/>
    <property type="match status" value="1"/>
</dbReference>
<keyword evidence="18" id="KW-1185">Reference proteome</keyword>
<dbReference type="FunFam" id="3.30.54.20:FF:000001">
    <property type="entry name" value="Alanine--tRNA ligase"/>
    <property type="match status" value="1"/>
</dbReference>
<dbReference type="OrthoDB" id="9803884at2"/>
<dbReference type="SUPFAM" id="SSF55186">
    <property type="entry name" value="ThrRS/AlaRS common domain"/>
    <property type="match status" value="1"/>
</dbReference>
<dbReference type="GO" id="GO:0005524">
    <property type="term" value="F:ATP binding"/>
    <property type="evidence" value="ECO:0007669"/>
    <property type="project" value="UniProtKB-UniRule"/>
</dbReference>
<dbReference type="Pfam" id="PF02272">
    <property type="entry name" value="DHHA1"/>
    <property type="match status" value="1"/>
</dbReference>
<evidence type="ECO:0000256" key="7">
    <source>
        <dbReference type="ARBA" id="ARBA00022833"/>
    </source>
</evidence>
<dbReference type="InterPro" id="IPR003156">
    <property type="entry name" value="DHHA1_dom"/>
</dbReference>
<dbReference type="KEGG" id="aft:BBF96_09645"/>
<dbReference type="GO" id="GO:0140096">
    <property type="term" value="F:catalytic activity, acting on a protein"/>
    <property type="evidence" value="ECO:0007669"/>
    <property type="project" value="UniProtKB-ARBA"/>
</dbReference>
<comment type="function">
    <text evidence="12 14">Catalyzes the attachment of alanine to tRNA(Ala) in a two-step reaction: alanine is first activated by ATP to form Ala-AMP and then transferred to the acceptor end of tRNA(Ala). Also edits incorrectly charged Ser-tRNA(Ala) and Gly-tRNA(Ala) via its editing domain.</text>
</comment>
<dbReference type="GO" id="GO:0016740">
    <property type="term" value="F:transferase activity"/>
    <property type="evidence" value="ECO:0007669"/>
    <property type="project" value="UniProtKB-ARBA"/>
</dbReference>
<evidence type="ECO:0000256" key="13">
    <source>
        <dbReference type="ARBA" id="ARBA00048300"/>
    </source>
</evidence>
<keyword evidence="6 14" id="KW-0547">Nucleotide-binding</keyword>
<keyword evidence="4 14" id="KW-0436">Ligase</keyword>
<dbReference type="SUPFAM" id="SSF50447">
    <property type="entry name" value="Translation proteins"/>
    <property type="match status" value="1"/>
</dbReference>
<dbReference type="FunFam" id="3.10.310.40:FF:000001">
    <property type="entry name" value="Alanine--tRNA ligase"/>
    <property type="match status" value="1"/>
</dbReference>
<keyword evidence="15" id="KW-0175">Coiled coil</keyword>
<dbReference type="Pfam" id="PF07973">
    <property type="entry name" value="tRNA_SAD"/>
    <property type="match status" value="1"/>
</dbReference>
<name>A0A3Q9HUW6_9FIRM</name>
<dbReference type="GO" id="GO:0006419">
    <property type="term" value="P:alanyl-tRNA aminoacylation"/>
    <property type="evidence" value="ECO:0007669"/>
    <property type="project" value="UniProtKB-UniRule"/>
</dbReference>
<protein>
    <recommendedName>
        <fullName evidence="14">Alanine--tRNA ligase</fullName>
        <ecNumber evidence="14">6.1.1.7</ecNumber>
    </recommendedName>
    <alternativeName>
        <fullName evidence="14">Alanyl-tRNA synthetase</fullName>
        <shortName evidence="14">AlaRS</shortName>
    </alternativeName>
</protein>
<dbReference type="EMBL" id="CP016379">
    <property type="protein sequence ID" value="AZR74888.1"/>
    <property type="molecule type" value="Genomic_DNA"/>
</dbReference>
<dbReference type="CDD" id="cd00673">
    <property type="entry name" value="AlaRS_core"/>
    <property type="match status" value="1"/>
</dbReference>
<feature type="binding site" evidence="14">
    <location>
        <position position="665"/>
    </location>
    <ligand>
        <name>Zn(2+)</name>
        <dbReference type="ChEBI" id="CHEBI:29105"/>
    </ligand>
</feature>
<dbReference type="InterPro" id="IPR018165">
    <property type="entry name" value="Ala-tRNA-synth_IIc_core"/>
</dbReference>
<gene>
    <name evidence="14" type="primary">alaS</name>
    <name evidence="17" type="ORF">BBF96_09645</name>
</gene>
<dbReference type="PANTHER" id="PTHR11777">
    <property type="entry name" value="ALANYL-TRNA SYNTHETASE"/>
    <property type="match status" value="1"/>
</dbReference>
<dbReference type="PROSITE" id="PS50860">
    <property type="entry name" value="AA_TRNA_LIGASE_II_ALA"/>
    <property type="match status" value="1"/>
</dbReference>
<dbReference type="GO" id="GO:0002161">
    <property type="term" value="F:aminoacyl-tRNA deacylase activity"/>
    <property type="evidence" value="ECO:0007669"/>
    <property type="project" value="TreeGrafter"/>
</dbReference>
<dbReference type="AlphaFoldDB" id="A0A3Q9HUW6"/>
<dbReference type="SMART" id="SM00863">
    <property type="entry name" value="tRNA_SAD"/>
    <property type="match status" value="1"/>
</dbReference>
<dbReference type="SUPFAM" id="SSF101353">
    <property type="entry name" value="Putative anticodon-binding domain of alanyl-tRNA synthetase (AlaRS)"/>
    <property type="match status" value="1"/>
</dbReference>
<dbReference type="GO" id="GO:0004813">
    <property type="term" value="F:alanine-tRNA ligase activity"/>
    <property type="evidence" value="ECO:0007669"/>
    <property type="project" value="UniProtKB-UniRule"/>
</dbReference>
<dbReference type="InterPro" id="IPR009000">
    <property type="entry name" value="Transl_B-barrel_sf"/>
</dbReference>
<evidence type="ECO:0000256" key="15">
    <source>
        <dbReference type="SAM" id="Coils"/>
    </source>
</evidence>
<dbReference type="Gene3D" id="3.30.930.10">
    <property type="entry name" value="Bira Bifunctional Protein, Domain 2"/>
    <property type="match status" value="1"/>
</dbReference>
<evidence type="ECO:0000256" key="2">
    <source>
        <dbReference type="ARBA" id="ARBA00022490"/>
    </source>
</evidence>
<feature type="domain" description="Alanyl-transfer RNA synthetases family profile" evidence="16">
    <location>
        <begin position="1"/>
        <end position="708"/>
    </location>
</feature>
<evidence type="ECO:0000256" key="12">
    <source>
        <dbReference type="ARBA" id="ARBA00024779"/>
    </source>
</evidence>
<organism evidence="17 18">
    <name type="scientific">Anoxybacter fermentans</name>
    <dbReference type="NCBI Taxonomy" id="1323375"/>
    <lineage>
        <taxon>Bacteria</taxon>
        <taxon>Bacillati</taxon>
        <taxon>Bacillota</taxon>
        <taxon>Clostridia</taxon>
        <taxon>Halanaerobiales</taxon>
        <taxon>Anoxybacter</taxon>
    </lineage>
</organism>
<dbReference type="PRINTS" id="PR00980">
    <property type="entry name" value="TRNASYNTHALA"/>
</dbReference>
<dbReference type="InterPro" id="IPR018163">
    <property type="entry name" value="Thr/Ala-tRNA-synth_IIc_edit"/>
</dbReference>
<evidence type="ECO:0000256" key="4">
    <source>
        <dbReference type="ARBA" id="ARBA00022598"/>
    </source>
</evidence>
<evidence type="ECO:0000259" key="16">
    <source>
        <dbReference type="PROSITE" id="PS50860"/>
    </source>
</evidence>
<evidence type="ECO:0000256" key="6">
    <source>
        <dbReference type="ARBA" id="ARBA00022741"/>
    </source>
</evidence>
<dbReference type="RefSeq" id="WP_127018239.1">
    <property type="nucleotide sequence ID" value="NZ_CP016379.1"/>
</dbReference>
<comment type="subcellular location">
    <subcellularLocation>
        <location evidence="14">Cytoplasm</location>
    </subcellularLocation>
</comment>
<feature type="binding site" evidence="14">
    <location>
        <position position="567"/>
    </location>
    <ligand>
        <name>Zn(2+)</name>
        <dbReference type="ChEBI" id="CHEBI:29105"/>
    </ligand>
</feature>
<dbReference type="Gene3D" id="3.30.980.10">
    <property type="entry name" value="Threonyl-trna Synthetase, Chain A, domain 2"/>
    <property type="match status" value="1"/>
</dbReference>
<feature type="coiled-coil region" evidence="15">
    <location>
        <begin position="731"/>
        <end position="758"/>
    </location>
</feature>
<keyword evidence="11 14" id="KW-0030">Aminoacyl-tRNA synthetase</keyword>
<evidence type="ECO:0000256" key="3">
    <source>
        <dbReference type="ARBA" id="ARBA00022555"/>
    </source>
</evidence>
<dbReference type="InterPro" id="IPR012947">
    <property type="entry name" value="tRNA_SAD"/>
</dbReference>
<evidence type="ECO:0000256" key="14">
    <source>
        <dbReference type="HAMAP-Rule" id="MF_00036"/>
    </source>
</evidence>
<dbReference type="Pfam" id="PF01411">
    <property type="entry name" value="tRNA-synt_2c"/>
    <property type="match status" value="1"/>
</dbReference>
<dbReference type="Gene3D" id="6.10.250.550">
    <property type="match status" value="1"/>
</dbReference>
<dbReference type="InterPro" id="IPR018164">
    <property type="entry name" value="Ala-tRNA-synth_IIc_N"/>
</dbReference>
<evidence type="ECO:0000256" key="8">
    <source>
        <dbReference type="ARBA" id="ARBA00022840"/>
    </source>
</evidence>
<dbReference type="FunFam" id="3.30.930.10:FF:000046">
    <property type="entry name" value="Alanine--tRNA ligase"/>
    <property type="match status" value="1"/>
</dbReference>
<dbReference type="EC" id="6.1.1.7" evidence="14"/>
<proteinExistence type="inferred from homology"/>
<evidence type="ECO:0000256" key="1">
    <source>
        <dbReference type="ARBA" id="ARBA00008226"/>
    </source>
</evidence>
<keyword evidence="2 14" id="KW-0963">Cytoplasm</keyword>
<dbReference type="InterPro" id="IPR002318">
    <property type="entry name" value="Ala-tRNA-lgiase_IIc"/>
</dbReference>
<evidence type="ECO:0000256" key="10">
    <source>
        <dbReference type="ARBA" id="ARBA00022917"/>
    </source>
</evidence>
<evidence type="ECO:0000313" key="18">
    <source>
        <dbReference type="Proteomes" id="UP000267250"/>
    </source>
</evidence>
<feature type="binding site" evidence="14">
    <location>
        <position position="563"/>
    </location>
    <ligand>
        <name>Zn(2+)</name>
        <dbReference type="ChEBI" id="CHEBI:29105"/>
    </ligand>
</feature>
<keyword evidence="9 14" id="KW-0694">RNA-binding</keyword>
<comment type="similarity">
    <text evidence="1 14">Belongs to the class-II aminoacyl-tRNA synthetase family.</text>
</comment>
<keyword evidence="10 14" id="KW-0648">Protein biosynthesis</keyword>
<comment type="domain">
    <text evidence="14">Consists of three domains; the N-terminal catalytic domain, the editing domain and the C-terminal C-Ala domain. The editing domain removes incorrectly charged amino acids, while the C-Ala domain, along with tRNA(Ala), serves as a bridge to cooperatively bring together the editing and aminoacylation centers thus stimulating deacylation of misacylated tRNAs.</text>
</comment>
<keyword evidence="5 14" id="KW-0479">Metal-binding</keyword>